<evidence type="ECO:0000256" key="3">
    <source>
        <dbReference type="ARBA" id="ARBA00012438"/>
    </source>
</evidence>
<gene>
    <name evidence="13" type="ORF">ACFPFW_05565</name>
</gene>
<dbReference type="PRINTS" id="PR00344">
    <property type="entry name" value="BCTRLSENSOR"/>
</dbReference>
<evidence type="ECO:0000259" key="12">
    <source>
        <dbReference type="PROSITE" id="PS50885"/>
    </source>
</evidence>
<dbReference type="EC" id="2.7.13.3" evidence="3"/>
<comment type="caution">
    <text evidence="13">The sequence shown here is derived from an EMBL/GenBank/DDBJ whole genome shotgun (WGS) entry which is preliminary data.</text>
</comment>
<dbReference type="RefSeq" id="WP_114956976.1">
    <property type="nucleotide sequence ID" value="NZ_JBHSJF010000005.1"/>
</dbReference>
<protein>
    <recommendedName>
        <fullName evidence="3">histidine kinase</fullName>
        <ecNumber evidence="3">2.7.13.3</ecNumber>
    </recommendedName>
</protein>
<evidence type="ECO:0000256" key="4">
    <source>
        <dbReference type="ARBA" id="ARBA00022553"/>
    </source>
</evidence>
<dbReference type="PANTHER" id="PTHR43065">
    <property type="entry name" value="SENSOR HISTIDINE KINASE"/>
    <property type="match status" value="1"/>
</dbReference>
<evidence type="ECO:0000256" key="1">
    <source>
        <dbReference type="ARBA" id="ARBA00000085"/>
    </source>
</evidence>
<feature type="transmembrane region" description="Helical" evidence="10">
    <location>
        <begin position="20"/>
        <end position="43"/>
    </location>
</feature>
<evidence type="ECO:0000313" key="14">
    <source>
        <dbReference type="Proteomes" id="UP001595796"/>
    </source>
</evidence>
<dbReference type="InterPro" id="IPR003660">
    <property type="entry name" value="HAMP_dom"/>
</dbReference>
<dbReference type="InterPro" id="IPR003594">
    <property type="entry name" value="HATPase_dom"/>
</dbReference>
<dbReference type="PROSITE" id="PS50885">
    <property type="entry name" value="HAMP"/>
    <property type="match status" value="1"/>
</dbReference>
<evidence type="ECO:0000313" key="13">
    <source>
        <dbReference type="EMBL" id="MFC5067481.1"/>
    </source>
</evidence>
<evidence type="ECO:0000259" key="11">
    <source>
        <dbReference type="PROSITE" id="PS50109"/>
    </source>
</evidence>
<keyword evidence="9" id="KW-0902">Two-component regulatory system</keyword>
<reference evidence="14" key="1">
    <citation type="journal article" date="2019" name="Int. J. Syst. Evol. Microbiol.">
        <title>The Global Catalogue of Microorganisms (GCM) 10K type strain sequencing project: providing services to taxonomists for standard genome sequencing and annotation.</title>
        <authorList>
            <consortium name="The Broad Institute Genomics Platform"/>
            <consortium name="The Broad Institute Genome Sequencing Center for Infectious Disease"/>
            <person name="Wu L."/>
            <person name="Ma J."/>
        </authorList>
    </citation>
    <scope>NUCLEOTIDE SEQUENCE [LARGE SCALE GENOMIC DNA]</scope>
    <source>
        <strain evidence="14">CGMCC 1.16444</strain>
    </source>
</reference>
<dbReference type="Proteomes" id="UP001595796">
    <property type="component" value="Unassembled WGS sequence"/>
</dbReference>
<dbReference type="SMART" id="SM00304">
    <property type="entry name" value="HAMP"/>
    <property type="match status" value="1"/>
</dbReference>
<evidence type="ECO:0000256" key="6">
    <source>
        <dbReference type="ARBA" id="ARBA00022741"/>
    </source>
</evidence>
<dbReference type="InterPro" id="IPR004358">
    <property type="entry name" value="Sig_transdc_His_kin-like_C"/>
</dbReference>
<keyword evidence="7" id="KW-0418">Kinase</keyword>
<comment type="catalytic activity">
    <reaction evidence="1">
        <text>ATP + protein L-histidine = ADP + protein N-phospho-L-histidine.</text>
        <dbReference type="EC" id="2.7.13.3"/>
    </reaction>
</comment>
<dbReference type="SMART" id="SM00387">
    <property type="entry name" value="HATPase_c"/>
    <property type="match status" value="1"/>
</dbReference>
<evidence type="ECO:0000256" key="9">
    <source>
        <dbReference type="ARBA" id="ARBA00023012"/>
    </source>
</evidence>
<keyword evidence="10" id="KW-1133">Transmembrane helix</keyword>
<dbReference type="EMBL" id="JBHSJF010000005">
    <property type="protein sequence ID" value="MFC5067481.1"/>
    <property type="molecule type" value="Genomic_DNA"/>
</dbReference>
<keyword evidence="4" id="KW-0597">Phosphoprotein</keyword>
<feature type="transmembrane region" description="Helical" evidence="10">
    <location>
        <begin position="168"/>
        <end position="187"/>
    </location>
</feature>
<dbReference type="GO" id="GO:0005524">
    <property type="term" value="F:ATP binding"/>
    <property type="evidence" value="ECO:0007669"/>
    <property type="project" value="UniProtKB-KW"/>
</dbReference>
<feature type="domain" description="HAMP" evidence="12">
    <location>
        <begin position="189"/>
        <end position="243"/>
    </location>
</feature>
<feature type="domain" description="Histidine kinase" evidence="11">
    <location>
        <begin position="257"/>
        <end position="469"/>
    </location>
</feature>
<dbReference type="Gene3D" id="3.30.565.10">
    <property type="entry name" value="Histidine kinase-like ATPase, C-terminal domain"/>
    <property type="match status" value="1"/>
</dbReference>
<comment type="subcellular location">
    <subcellularLocation>
        <location evidence="2">Membrane</location>
    </subcellularLocation>
</comment>
<keyword evidence="6" id="KW-0547">Nucleotide-binding</keyword>
<sequence>MTDSDQSQSEVRRGLSAKLLTLTSMFVMLAVVLVYVPSVATFYERWLADRIGRAHSIALVLDAAPSGMVPETLARQLLDSIGARLIVLQTGDSRRLLASSDSPPAVSREVDLRTPQGVGSVRDAFSILLHGDGIIRAIGDAPAEGQFIEVLLDEAPLKEAMLSFSRNILLVTLIVSGITGWLVYLSLDRIIVRPVRRLAERMAAFGENPNRIDAEGETGRTDEIGLAERQLALMQGQLRGHLQNRARLASLGLAVSKIGHDLRNLLTAAQLASERLAMSDDPAVKRLSGKLVSTLERAIAYCQSTLAYGSAQEPTPERRPVDVQGLISDLREAIGIEDDANIGWVESIEKDLTVDADPDQLFRVLLNLGRNARQALESKGRTDPSRDQIRIVGRREGATVVIEMSDTGPGVPEHAKETLFDPFQGSTKSGGTGLGLAIAAELVRVHGGDIRLIDGTIGATFRITIPDRAIDLRERAAARARA</sequence>
<keyword evidence="14" id="KW-1185">Reference proteome</keyword>
<dbReference type="InterPro" id="IPR036890">
    <property type="entry name" value="HATPase_C_sf"/>
</dbReference>
<dbReference type="Pfam" id="PF02518">
    <property type="entry name" value="HATPase_c"/>
    <property type="match status" value="1"/>
</dbReference>
<keyword evidence="5" id="KW-0808">Transferase</keyword>
<dbReference type="SUPFAM" id="SSF55874">
    <property type="entry name" value="ATPase domain of HSP90 chaperone/DNA topoisomerase II/histidine kinase"/>
    <property type="match status" value="1"/>
</dbReference>
<evidence type="ECO:0000256" key="10">
    <source>
        <dbReference type="SAM" id="Phobius"/>
    </source>
</evidence>
<evidence type="ECO:0000256" key="7">
    <source>
        <dbReference type="ARBA" id="ARBA00022777"/>
    </source>
</evidence>
<keyword evidence="10" id="KW-0812">Transmembrane</keyword>
<dbReference type="Gene3D" id="1.10.287.130">
    <property type="match status" value="1"/>
</dbReference>
<dbReference type="CDD" id="cd00075">
    <property type="entry name" value="HATPase"/>
    <property type="match status" value="1"/>
</dbReference>
<name>A0ABV9Z3Q9_9HYPH</name>
<evidence type="ECO:0000256" key="5">
    <source>
        <dbReference type="ARBA" id="ARBA00022679"/>
    </source>
</evidence>
<dbReference type="PROSITE" id="PS50109">
    <property type="entry name" value="HIS_KIN"/>
    <property type="match status" value="1"/>
</dbReference>
<proteinExistence type="predicted"/>
<organism evidence="13 14">
    <name type="scientific">Flaviflagellibacter deserti</name>
    <dbReference type="NCBI Taxonomy" id="2267266"/>
    <lineage>
        <taxon>Bacteria</taxon>
        <taxon>Pseudomonadati</taxon>
        <taxon>Pseudomonadota</taxon>
        <taxon>Alphaproteobacteria</taxon>
        <taxon>Hyphomicrobiales</taxon>
        <taxon>Flaviflagellibacter</taxon>
    </lineage>
</organism>
<evidence type="ECO:0000256" key="2">
    <source>
        <dbReference type="ARBA" id="ARBA00004370"/>
    </source>
</evidence>
<accession>A0ABV9Z3Q9</accession>
<dbReference type="PANTHER" id="PTHR43065:SF10">
    <property type="entry name" value="PEROXIDE STRESS-ACTIVATED HISTIDINE KINASE MAK3"/>
    <property type="match status" value="1"/>
</dbReference>
<keyword evidence="8 13" id="KW-0067">ATP-binding</keyword>
<keyword evidence="10" id="KW-0472">Membrane</keyword>
<dbReference type="InterPro" id="IPR005467">
    <property type="entry name" value="His_kinase_dom"/>
</dbReference>
<evidence type="ECO:0000256" key="8">
    <source>
        <dbReference type="ARBA" id="ARBA00022840"/>
    </source>
</evidence>